<dbReference type="InterPro" id="IPR027417">
    <property type="entry name" value="P-loop_NTPase"/>
</dbReference>
<dbReference type="Proteomes" id="UP000245207">
    <property type="component" value="Unassembled WGS sequence"/>
</dbReference>
<protein>
    <submittedName>
        <fullName evidence="6">DEAD box protein P68</fullName>
    </submittedName>
</protein>
<reference evidence="6 7" key="1">
    <citation type="journal article" date="2018" name="Mol. Plant">
        <title>The genome of Artemisia annua provides insight into the evolution of Asteraceae family and artemisinin biosynthesis.</title>
        <authorList>
            <person name="Shen Q."/>
            <person name="Zhang L."/>
            <person name="Liao Z."/>
            <person name="Wang S."/>
            <person name="Yan T."/>
            <person name="Shi P."/>
            <person name="Liu M."/>
            <person name="Fu X."/>
            <person name="Pan Q."/>
            <person name="Wang Y."/>
            <person name="Lv Z."/>
            <person name="Lu X."/>
            <person name="Zhang F."/>
            <person name="Jiang W."/>
            <person name="Ma Y."/>
            <person name="Chen M."/>
            <person name="Hao X."/>
            <person name="Li L."/>
            <person name="Tang Y."/>
            <person name="Lv G."/>
            <person name="Zhou Y."/>
            <person name="Sun X."/>
            <person name="Brodelius P.E."/>
            <person name="Rose J.K.C."/>
            <person name="Tang K."/>
        </authorList>
    </citation>
    <scope>NUCLEOTIDE SEQUENCE [LARGE SCALE GENOMIC DNA]</scope>
    <source>
        <strain evidence="7">cv. Huhao1</strain>
        <tissue evidence="6">Leaf</tissue>
    </source>
</reference>
<dbReference type="PANTHER" id="PTHR47959:SF13">
    <property type="entry name" value="ATP-DEPENDENT RNA HELICASE RHLE"/>
    <property type="match status" value="1"/>
</dbReference>
<feature type="domain" description="Helicase C-terminal" evidence="5">
    <location>
        <begin position="173"/>
        <end position="197"/>
    </location>
</feature>
<keyword evidence="3" id="KW-0347">Helicase</keyword>
<evidence type="ECO:0000313" key="7">
    <source>
        <dbReference type="Proteomes" id="UP000245207"/>
    </source>
</evidence>
<dbReference type="Gene3D" id="2.60.120.650">
    <property type="entry name" value="Cupin"/>
    <property type="match status" value="1"/>
</dbReference>
<dbReference type="AlphaFoldDB" id="A0A2U1N9K5"/>
<evidence type="ECO:0000259" key="5">
    <source>
        <dbReference type="Pfam" id="PF00271"/>
    </source>
</evidence>
<dbReference type="GO" id="GO:0005524">
    <property type="term" value="F:ATP binding"/>
    <property type="evidence" value="ECO:0007669"/>
    <property type="project" value="UniProtKB-KW"/>
</dbReference>
<organism evidence="6 7">
    <name type="scientific">Artemisia annua</name>
    <name type="common">Sweet wormwood</name>
    <dbReference type="NCBI Taxonomy" id="35608"/>
    <lineage>
        <taxon>Eukaryota</taxon>
        <taxon>Viridiplantae</taxon>
        <taxon>Streptophyta</taxon>
        <taxon>Embryophyta</taxon>
        <taxon>Tracheophyta</taxon>
        <taxon>Spermatophyta</taxon>
        <taxon>Magnoliopsida</taxon>
        <taxon>eudicotyledons</taxon>
        <taxon>Gunneridae</taxon>
        <taxon>Pentapetalae</taxon>
        <taxon>asterids</taxon>
        <taxon>campanulids</taxon>
        <taxon>Asterales</taxon>
        <taxon>Asteraceae</taxon>
        <taxon>Asteroideae</taxon>
        <taxon>Anthemideae</taxon>
        <taxon>Artemisiinae</taxon>
        <taxon>Artemisia</taxon>
    </lineage>
</organism>
<evidence type="ECO:0000256" key="1">
    <source>
        <dbReference type="ARBA" id="ARBA00022741"/>
    </source>
</evidence>
<name>A0A2U1N9K5_ARTAN</name>
<gene>
    <name evidence="6" type="ORF">CTI12_AA292860</name>
</gene>
<keyword evidence="1" id="KW-0547">Nucleotide-binding</keyword>
<dbReference type="Gene3D" id="3.40.50.300">
    <property type="entry name" value="P-loop containing nucleotide triphosphate hydrolases"/>
    <property type="match status" value="1"/>
</dbReference>
<dbReference type="SUPFAM" id="SSF52540">
    <property type="entry name" value="P-loop containing nucleoside triphosphate hydrolases"/>
    <property type="match status" value="1"/>
</dbReference>
<evidence type="ECO:0000256" key="4">
    <source>
        <dbReference type="ARBA" id="ARBA00022840"/>
    </source>
</evidence>
<dbReference type="Pfam" id="PF00271">
    <property type="entry name" value="Helicase_C"/>
    <property type="match status" value="1"/>
</dbReference>
<dbReference type="STRING" id="35608.A0A2U1N9K5"/>
<keyword evidence="2" id="KW-0378">Hydrolase</keyword>
<evidence type="ECO:0000256" key="3">
    <source>
        <dbReference type="ARBA" id="ARBA00022806"/>
    </source>
</evidence>
<dbReference type="GO" id="GO:0003724">
    <property type="term" value="F:RNA helicase activity"/>
    <property type="evidence" value="ECO:0007669"/>
    <property type="project" value="TreeGrafter"/>
</dbReference>
<dbReference type="PANTHER" id="PTHR47959">
    <property type="entry name" value="ATP-DEPENDENT RNA HELICASE RHLE-RELATED"/>
    <property type="match status" value="1"/>
</dbReference>
<dbReference type="InterPro" id="IPR050079">
    <property type="entry name" value="DEAD_box_RNA_helicase"/>
</dbReference>
<evidence type="ECO:0000313" key="6">
    <source>
        <dbReference type="EMBL" id="PWA70194.1"/>
    </source>
</evidence>
<sequence>MNLITFWVRNGGNDGEQWGMVVNGGERCTHCIQWADMSESSGHRYIWIVQACFPFMSKLLQYVFLTNQKPVTHHHLMSNQFLQTISTIKIQPPSRKLFGYIHPYMVEECYFLFVKYEGKHYSENLMSLDSLKMKHYIGVEPWTFEQYLGEIVFIPAVQMTFSALFRDYLIHAHVVNMNLPKTIEDYVHRIGRTGRAGSTGRATSSPQFSEFPWVYDIEQDWFALLKEVDGGSCSVGLGCIYNQFRSVDCALKPCILLYDDSLNPLKLTRCIHDSSYRESSQMMRQDLKDCL</sequence>
<keyword evidence="4" id="KW-0067">ATP-binding</keyword>
<dbReference type="GO" id="GO:0005829">
    <property type="term" value="C:cytosol"/>
    <property type="evidence" value="ECO:0007669"/>
    <property type="project" value="TreeGrafter"/>
</dbReference>
<dbReference type="InterPro" id="IPR001650">
    <property type="entry name" value="Helicase_C-like"/>
</dbReference>
<comment type="caution">
    <text evidence="6">The sequence shown here is derived from an EMBL/GenBank/DDBJ whole genome shotgun (WGS) entry which is preliminary data.</text>
</comment>
<evidence type="ECO:0000256" key="2">
    <source>
        <dbReference type="ARBA" id="ARBA00022801"/>
    </source>
</evidence>
<dbReference type="EMBL" id="PKPP01003287">
    <property type="protein sequence ID" value="PWA70194.1"/>
    <property type="molecule type" value="Genomic_DNA"/>
</dbReference>
<accession>A0A2U1N9K5</accession>
<proteinExistence type="predicted"/>
<dbReference type="GO" id="GO:0016787">
    <property type="term" value="F:hydrolase activity"/>
    <property type="evidence" value="ECO:0007669"/>
    <property type="project" value="UniProtKB-KW"/>
</dbReference>
<keyword evidence="7" id="KW-1185">Reference proteome</keyword>